<comment type="caution">
    <text evidence="2">The sequence shown here is derived from an EMBL/GenBank/DDBJ whole genome shotgun (WGS) entry which is preliminary data.</text>
</comment>
<proteinExistence type="predicted"/>
<accession>A0A8K0H418</accession>
<dbReference type="GO" id="GO:0005737">
    <property type="term" value="C:cytoplasm"/>
    <property type="evidence" value="ECO:0007669"/>
    <property type="project" value="TreeGrafter"/>
</dbReference>
<dbReference type="InterPro" id="IPR011989">
    <property type="entry name" value="ARM-like"/>
</dbReference>
<gene>
    <name evidence="2" type="ORF">FNV43_RR14816</name>
</gene>
<dbReference type="GO" id="GO:0006611">
    <property type="term" value="P:protein export from nucleus"/>
    <property type="evidence" value="ECO:0007669"/>
    <property type="project" value="InterPro"/>
</dbReference>
<name>A0A8K0H418_9ROSA</name>
<dbReference type="OrthoDB" id="27218at2759"/>
<evidence type="ECO:0000313" key="3">
    <source>
        <dbReference type="Proteomes" id="UP000796880"/>
    </source>
</evidence>
<dbReference type="Proteomes" id="UP000796880">
    <property type="component" value="Unassembled WGS sequence"/>
</dbReference>
<dbReference type="GO" id="GO:0005049">
    <property type="term" value="F:nuclear export signal receptor activity"/>
    <property type="evidence" value="ECO:0007669"/>
    <property type="project" value="InterPro"/>
</dbReference>
<reference evidence="2" key="1">
    <citation type="submission" date="2020-03" db="EMBL/GenBank/DDBJ databases">
        <title>A high-quality chromosome-level genome assembly of a woody plant with both climbing and erect habits, Rhamnella rubrinervis.</title>
        <authorList>
            <person name="Lu Z."/>
            <person name="Yang Y."/>
            <person name="Zhu X."/>
            <person name="Sun Y."/>
        </authorList>
    </citation>
    <scope>NUCLEOTIDE SEQUENCE</scope>
    <source>
        <strain evidence="2">BYM</strain>
        <tissue evidence="2">Leaf</tissue>
    </source>
</reference>
<sequence length="264" mass="30275">MVAEKLRDLTQPIDVGLLDATVAAFYGTGSKEDVSSLLPLPKFLGRLIYVSRDNAWFSSSLLYFNDLRQYLVLFVWFMRECTLKRSEVECYSLRVLEGVIKYRWNALPVEQRDGMKNYISDSNSYSSSSMIYENAECPFLGVGGILKHDWPARWQGFIPDLVSAAKTSETICENCMAILKLLSEEVFDFSRGEMTQQKIKELKQSLNRYLKHYPIRAPPNARPSSTFPSRFGVMAAQCKAFFDATSDMENTSTCWKTCWNLLEY</sequence>
<dbReference type="InterPro" id="IPR045065">
    <property type="entry name" value="XPO1/5"/>
</dbReference>
<dbReference type="Gene3D" id="1.25.10.10">
    <property type="entry name" value="Leucine-rich Repeat Variant"/>
    <property type="match status" value="1"/>
</dbReference>
<dbReference type="Pfam" id="PF08389">
    <property type="entry name" value="Xpo1"/>
    <property type="match status" value="1"/>
</dbReference>
<feature type="domain" description="Exportin-1/Importin-beta-like" evidence="1">
    <location>
        <begin position="145"/>
        <end position="208"/>
    </location>
</feature>
<organism evidence="2 3">
    <name type="scientific">Rhamnella rubrinervis</name>
    <dbReference type="NCBI Taxonomy" id="2594499"/>
    <lineage>
        <taxon>Eukaryota</taxon>
        <taxon>Viridiplantae</taxon>
        <taxon>Streptophyta</taxon>
        <taxon>Embryophyta</taxon>
        <taxon>Tracheophyta</taxon>
        <taxon>Spermatophyta</taxon>
        <taxon>Magnoliopsida</taxon>
        <taxon>eudicotyledons</taxon>
        <taxon>Gunneridae</taxon>
        <taxon>Pentapetalae</taxon>
        <taxon>rosids</taxon>
        <taxon>fabids</taxon>
        <taxon>Rosales</taxon>
        <taxon>Rhamnaceae</taxon>
        <taxon>rhamnoid group</taxon>
        <taxon>Rhamneae</taxon>
        <taxon>Rhamnella</taxon>
    </lineage>
</organism>
<dbReference type="GO" id="GO:0000056">
    <property type="term" value="P:ribosomal small subunit export from nucleus"/>
    <property type="evidence" value="ECO:0007669"/>
    <property type="project" value="TreeGrafter"/>
</dbReference>
<dbReference type="GO" id="GO:0005634">
    <property type="term" value="C:nucleus"/>
    <property type="evidence" value="ECO:0007669"/>
    <property type="project" value="TreeGrafter"/>
</dbReference>
<dbReference type="AlphaFoldDB" id="A0A8K0H418"/>
<evidence type="ECO:0000259" key="1">
    <source>
        <dbReference type="Pfam" id="PF08389"/>
    </source>
</evidence>
<dbReference type="InterPro" id="IPR016024">
    <property type="entry name" value="ARM-type_fold"/>
</dbReference>
<dbReference type="SUPFAM" id="SSF48371">
    <property type="entry name" value="ARM repeat"/>
    <property type="match status" value="1"/>
</dbReference>
<dbReference type="InterPro" id="IPR013598">
    <property type="entry name" value="Exportin-1/Importin-b-like"/>
</dbReference>
<evidence type="ECO:0000313" key="2">
    <source>
        <dbReference type="EMBL" id="KAF3445123.1"/>
    </source>
</evidence>
<dbReference type="EMBL" id="VOIH02000006">
    <property type="protein sequence ID" value="KAF3445123.1"/>
    <property type="molecule type" value="Genomic_DNA"/>
</dbReference>
<dbReference type="PANTHER" id="PTHR11223:SF2">
    <property type="entry name" value="EXPORTIN-1"/>
    <property type="match status" value="1"/>
</dbReference>
<dbReference type="GO" id="GO:0000055">
    <property type="term" value="P:ribosomal large subunit export from nucleus"/>
    <property type="evidence" value="ECO:0007669"/>
    <property type="project" value="TreeGrafter"/>
</dbReference>
<protein>
    <recommendedName>
        <fullName evidence="1">Exportin-1/Importin-beta-like domain-containing protein</fullName>
    </recommendedName>
</protein>
<dbReference type="PANTHER" id="PTHR11223">
    <property type="entry name" value="EXPORTIN 1/5"/>
    <property type="match status" value="1"/>
</dbReference>
<keyword evidence="3" id="KW-1185">Reference proteome</keyword>